<dbReference type="AlphaFoldDB" id="A0AAE1FB92"/>
<protein>
    <recommendedName>
        <fullName evidence="6">Uracil-DNA glycosylase-like domain-containing protein</fullName>
    </recommendedName>
</protein>
<evidence type="ECO:0000256" key="5">
    <source>
        <dbReference type="SAM" id="MobiDB-lite"/>
    </source>
</evidence>
<dbReference type="AntiFam" id="ANF00045">
    <property type="entry name" value="Antisense to RNaseP"/>
</dbReference>
<dbReference type="Gene3D" id="3.40.470.10">
    <property type="entry name" value="Uracil-DNA glycosylase-like domain"/>
    <property type="match status" value="1"/>
</dbReference>
<dbReference type="CDD" id="cd10027">
    <property type="entry name" value="UDG-F1-like"/>
    <property type="match status" value="1"/>
</dbReference>
<feature type="domain" description="Uracil-DNA glycosylase-like" evidence="6">
    <location>
        <begin position="128"/>
        <end position="363"/>
    </location>
</feature>
<dbReference type="Pfam" id="PF03167">
    <property type="entry name" value="UDG"/>
    <property type="match status" value="1"/>
</dbReference>
<evidence type="ECO:0000256" key="1">
    <source>
        <dbReference type="ARBA" id="ARBA00008184"/>
    </source>
</evidence>
<evidence type="ECO:0000256" key="4">
    <source>
        <dbReference type="ARBA" id="ARBA00023204"/>
    </source>
</evidence>
<dbReference type="PANTHER" id="PTHR11264">
    <property type="entry name" value="URACIL-DNA GLYCOSYLASE"/>
    <property type="match status" value="1"/>
</dbReference>
<evidence type="ECO:0000256" key="2">
    <source>
        <dbReference type="ARBA" id="ARBA00022763"/>
    </source>
</evidence>
<dbReference type="NCBIfam" id="NF003592">
    <property type="entry name" value="PRK05254.1-5"/>
    <property type="match status" value="1"/>
</dbReference>
<feature type="region of interest" description="Disordered" evidence="5">
    <location>
        <begin position="191"/>
        <end position="224"/>
    </location>
</feature>
<comment type="caution">
    <text evidence="7">The sequence shown here is derived from an EMBL/GenBank/DDBJ whole genome shotgun (WGS) entry which is preliminary data.</text>
</comment>
<keyword evidence="3" id="KW-0378">Hydrolase</keyword>
<dbReference type="Proteomes" id="UP001286313">
    <property type="component" value="Unassembled WGS sequence"/>
</dbReference>
<dbReference type="InterPro" id="IPR005122">
    <property type="entry name" value="Uracil-DNA_glycosylase-like"/>
</dbReference>
<keyword evidence="2" id="KW-0227">DNA damage</keyword>
<dbReference type="GO" id="GO:0004844">
    <property type="term" value="F:uracil DNA N-glycosylase activity"/>
    <property type="evidence" value="ECO:0007669"/>
    <property type="project" value="InterPro"/>
</dbReference>
<evidence type="ECO:0000313" key="8">
    <source>
        <dbReference type="Proteomes" id="UP001286313"/>
    </source>
</evidence>
<accession>A0AAE1FB92</accession>
<comment type="similarity">
    <text evidence="1">Belongs to the uracil-DNA glycosylase (UDG) superfamily. UNG family.</text>
</comment>
<dbReference type="SUPFAM" id="SSF52141">
    <property type="entry name" value="Uracil-DNA glycosylase-like"/>
    <property type="match status" value="1"/>
</dbReference>
<keyword evidence="4" id="KW-0234">DNA repair</keyword>
<dbReference type="GO" id="GO:0097510">
    <property type="term" value="P:base-excision repair, AP site formation via deaminated base removal"/>
    <property type="evidence" value="ECO:0007669"/>
    <property type="project" value="TreeGrafter"/>
</dbReference>
<proteinExistence type="inferred from homology"/>
<dbReference type="SMART" id="SM00986">
    <property type="entry name" value="UDG"/>
    <property type="match status" value="1"/>
</dbReference>
<feature type="compositionally biased region" description="Polar residues" evidence="5">
    <location>
        <begin position="191"/>
        <end position="208"/>
    </location>
</feature>
<sequence>MHSCGCRGFLNPCHLFAKVNPQYRIHQKWHARLRSVGRPCKERCAAEDENVCRWPISRVLSVTASCHGRSFIYDADCSTPPAAYPKVRRFGPNPACPKTHSLLLSFAPDEVYPAESVTRIAGALLPHRFTLTWEVVASFTSQHPSNRSRSGGLLSVALALSSRTVGVPTIVPCGARTFLSANRMAANEMAGTQLSQRTPGHLQTSTDTAVKGSRSDPRTGSVSRARAGTRFKFFCSTGYQTPPSLRNIFKELETDLGISPATHGCLTSWAEQGVLLLNTVLTVRAHEANSHQKKGWEQLTDAVIQTVSDRSEAIFVLWGKPAQKKATLIDERHMIIQSAHPSPLSARRGFFGSKPFSAINAALRSTGETPIEWRLPEGTADGP</sequence>
<gene>
    <name evidence="7" type="ORF">Pcinc_023988</name>
</gene>
<dbReference type="NCBIfam" id="NF003588">
    <property type="entry name" value="PRK05254.1-1"/>
    <property type="match status" value="1"/>
</dbReference>
<keyword evidence="8" id="KW-1185">Reference proteome</keyword>
<reference evidence="7" key="1">
    <citation type="submission" date="2023-10" db="EMBL/GenBank/DDBJ databases">
        <title>Genome assemblies of two species of porcelain crab, Petrolisthes cinctipes and Petrolisthes manimaculis (Anomura: Porcellanidae).</title>
        <authorList>
            <person name="Angst P."/>
        </authorList>
    </citation>
    <scope>NUCLEOTIDE SEQUENCE</scope>
    <source>
        <strain evidence="7">PB745_01</strain>
        <tissue evidence="7">Gill</tissue>
    </source>
</reference>
<evidence type="ECO:0000256" key="3">
    <source>
        <dbReference type="ARBA" id="ARBA00022801"/>
    </source>
</evidence>
<dbReference type="InterPro" id="IPR036895">
    <property type="entry name" value="Uracil-DNA_glycosylase-like_sf"/>
</dbReference>
<organism evidence="7 8">
    <name type="scientific">Petrolisthes cinctipes</name>
    <name type="common">Flat porcelain crab</name>
    <dbReference type="NCBI Taxonomy" id="88211"/>
    <lineage>
        <taxon>Eukaryota</taxon>
        <taxon>Metazoa</taxon>
        <taxon>Ecdysozoa</taxon>
        <taxon>Arthropoda</taxon>
        <taxon>Crustacea</taxon>
        <taxon>Multicrustacea</taxon>
        <taxon>Malacostraca</taxon>
        <taxon>Eumalacostraca</taxon>
        <taxon>Eucarida</taxon>
        <taxon>Decapoda</taxon>
        <taxon>Pleocyemata</taxon>
        <taxon>Anomura</taxon>
        <taxon>Galatheoidea</taxon>
        <taxon>Porcellanidae</taxon>
        <taxon>Petrolisthes</taxon>
    </lineage>
</organism>
<dbReference type="AntiFam" id="ANF00041">
    <property type="entry name" value="Antisense to RNaseP"/>
</dbReference>
<dbReference type="PANTHER" id="PTHR11264:SF0">
    <property type="entry name" value="URACIL-DNA GLYCOSYLASE"/>
    <property type="match status" value="1"/>
</dbReference>
<dbReference type="InterPro" id="IPR002043">
    <property type="entry name" value="UDG_fam1"/>
</dbReference>
<dbReference type="EMBL" id="JAWQEG010002606">
    <property type="protein sequence ID" value="KAK3870792.1"/>
    <property type="molecule type" value="Genomic_DNA"/>
</dbReference>
<evidence type="ECO:0000313" key="7">
    <source>
        <dbReference type="EMBL" id="KAK3870792.1"/>
    </source>
</evidence>
<evidence type="ECO:0000259" key="6">
    <source>
        <dbReference type="SMART" id="SM00986"/>
    </source>
</evidence>
<dbReference type="SMART" id="SM00987">
    <property type="entry name" value="UreE_C"/>
    <property type="match status" value="1"/>
</dbReference>
<name>A0AAE1FB92_PETCI</name>